<evidence type="ECO:0000256" key="8">
    <source>
        <dbReference type="ARBA" id="ARBA00022842"/>
    </source>
</evidence>
<proteinExistence type="inferred from homology"/>
<evidence type="ECO:0000256" key="1">
    <source>
        <dbReference type="ARBA" id="ARBA00001946"/>
    </source>
</evidence>
<evidence type="ECO:0000256" key="9">
    <source>
        <dbReference type="ARBA" id="ARBA00040965"/>
    </source>
</evidence>
<dbReference type="EnsemblMetazoa" id="tetur02g13630.1">
    <property type="protein sequence ID" value="tetur02g13630.1"/>
    <property type="gene ID" value="tetur02g13630"/>
</dbReference>
<feature type="compositionally biased region" description="Basic and acidic residues" evidence="14">
    <location>
        <begin position="11"/>
        <end position="24"/>
    </location>
</feature>
<dbReference type="GO" id="GO:0004662">
    <property type="term" value="F:CAAX-protein geranylgeranyltransferase activity"/>
    <property type="evidence" value="ECO:0007669"/>
    <property type="project" value="UniProtKB-EC"/>
</dbReference>
<dbReference type="SUPFAM" id="SSF48439">
    <property type="entry name" value="Protein prenylyltransferase"/>
    <property type="match status" value="1"/>
</dbReference>
<evidence type="ECO:0000256" key="11">
    <source>
        <dbReference type="ARBA" id="ARBA00042436"/>
    </source>
</evidence>
<dbReference type="OMA" id="HRHTIID"/>
<dbReference type="eggNOG" id="KOG0530">
    <property type="taxonomic scope" value="Eukaryota"/>
</dbReference>
<feature type="compositionally biased region" description="Low complexity" evidence="14">
    <location>
        <begin position="25"/>
        <end position="44"/>
    </location>
</feature>
<dbReference type="GO" id="GO:0005965">
    <property type="term" value="C:protein farnesyltransferase complex"/>
    <property type="evidence" value="ECO:0007669"/>
    <property type="project" value="TreeGrafter"/>
</dbReference>
<evidence type="ECO:0000256" key="3">
    <source>
        <dbReference type="ARBA" id="ARBA00012700"/>
    </source>
</evidence>
<dbReference type="Proteomes" id="UP000015104">
    <property type="component" value="Unassembled WGS sequence"/>
</dbReference>
<evidence type="ECO:0000256" key="4">
    <source>
        <dbReference type="ARBA" id="ARBA00012702"/>
    </source>
</evidence>
<gene>
    <name evidence="15" type="primary">107371809</name>
</gene>
<evidence type="ECO:0000256" key="5">
    <source>
        <dbReference type="ARBA" id="ARBA00022602"/>
    </source>
</evidence>
<dbReference type="GO" id="GO:0005953">
    <property type="term" value="C:CAAX-protein geranylgeranyltransferase complex"/>
    <property type="evidence" value="ECO:0007669"/>
    <property type="project" value="TreeGrafter"/>
</dbReference>
<dbReference type="AlphaFoldDB" id="T1JXX9"/>
<dbReference type="EC" id="2.5.1.59" evidence="3"/>
<dbReference type="EMBL" id="CAEY01000835">
    <property type="status" value="NOT_ANNOTATED_CDS"/>
    <property type="molecule type" value="Genomic_DNA"/>
</dbReference>
<keyword evidence="7" id="KW-0677">Repeat</keyword>
<protein>
    <recommendedName>
        <fullName evidence="9">Protein farnesyltransferase/geranylgeranyltransferase type-1 subunit alpha</fullName>
        <ecNumber evidence="4">2.5.1.58</ecNumber>
        <ecNumber evidence="3">2.5.1.59</ecNumber>
    </recommendedName>
    <alternativeName>
        <fullName evidence="12">CAAX farnesyltransferase subunit alpha</fullName>
    </alternativeName>
    <alternativeName>
        <fullName evidence="11">FTase-alpha</fullName>
    </alternativeName>
    <alternativeName>
        <fullName evidence="10">Ras proteins prenyltransferase subunit alpha</fullName>
    </alternativeName>
    <alternativeName>
        <fullName evidence="13">Type I protein geranyl-geranyltransferase subunit alpha</fullName>
    </alternativeName>
</protein>
<dbReference type="OrthoDB" id="272289at2759"/>
<dbReference type="PANTHER" id="PTHR11129">
    <property type="entry name" value="PROTEIN FARNESYLTRANSFERASE ALPHA SUBUNIT/RAB GERANYLGERANYL TRANSFERASE ALPHA SUBUNIT"/>
    <property type="match status" value="1"/>
</dbReference>
<dbReference type="PROSITE" id="PS51147">
    <property type="entry name" value="PFTA"/>
    <property type="match status" value="5"/>
</dbReference>
<keyword evidence="8" id="KW-0460">Magnesium</keyword>
<dbReference type="PANTHER" id="PTHR11129:SF1">
    <property type="entry name" value="PROTEIN FARNESYLTRANSFERASE_GERANYLGERANYLTRANSFERASE TYPE-1 SUBUNIT ALPHA"/>
    <property type="match status" value="1"/>
</dbReference>
<evidence type="ECO:0000256" key="13">
    <source>
        <dbReference type="ARBA" id="ARBA00043219"/>
    </source>
</evidence>
<sequence length="358" mass="42232">MESSDNSNKPDSPHNDLSSEKSDSTESNSDDNVGADGSNSSSPSEYEEEGFFVQNYTINPEWKDISPVIPDPYEAKVLGIPYTIKFREAHEYFRAIFKKNELSERALKLTEDCISWNPANSTVWVFRRKCLLALGKNLVEELNYLNDIIVDHSKNYQVWQHRRWIIELLADPQTEKDFTDRLFKQDGKNYHAWQYRQWVISHFQWWDGELEYTEELIKEDLRNNSAWNHRYFVLKRTKQLQNNEIIENEVAFAIENILKVPENESPWNYLRGVLAGVGLNKFPEKTKVFENVTSVHCFSFRIDAMEELLRDQDMKDQMVVQKILELVEKLSTEMDVIRSQYWLFIGRTISEKYGTKKD</sequence>
<keyword evidence="6" id="KW-0808">Transferase</keyword>
<reference evidence="15" key="2">
    <citation type="submission" date="2015-06" db="UniProtKB">
        <authorList>
            <consortium name="EnsemblMetazoa"/>
        </authorList>
    </citation>
    <scope>IDENTIFICATION</scope>
</reference>
<dbReference type="GO" id="GO:0004660">
    <property type="term" value="F:protein farnesyltransferase activity"/>
    <property type="evidence" value="ECO:0007669"/>
    <property type="project" value="UniProtKB-EC"/>
</dbReference>
<evidence type="ECO:0000256" key="6">
    <source>
        <dbReference type="ARBA" id="ARBA00022679"/>
    </source>
</evidence>
<feature type="region of interest" description="Disordered" evidence="14">
    <location>
        <begin position="1"/>
        <end position="46"/>
    </location>
</feature>
<dbReference type="InterPro" id="IPR002088">
    <property type="entry name" value="Prenyl_trans_a"/>
</dbReference>
<evidence type="ECO:0000256" key="14">
    <source>
        <dbReference type="SAM" id="MobiDB-lite"/>
    </source>
</evidence>
<evidence type="ECO:0000313" key="16">
    <source>
        <dbReference type="Proteomes" id="UP000015104"/>
    </source>
</evidence>
<keyword evidence="5" id="KW-0637">Prenyltransferase</keyword>
<dbReference type="STRING" id="32264.T1JXX9"/>
<comment type="similarity">
    <text evidence="2">Belongs to the protein prenyltransferase subunit alpha family.</text>
</comment>
<feature type="compositionally biased region" description="Polar residues" evidence="14">
    <location>
        <begin position="1"/>
        <end position="10"/>
    </location>
</feature>
<dbReference type="HOGENOM" id="CLU_026582_1_1_1"/>
<evidence type="ECO:0000256" key="7">
    <source>
        <dbReference type="ARBA" id="ARBA00022737"/>
    </source>
</evidence>
<keyword evidence="16" id="KW-1185">Reference proteome</keyword>
<dbReference type="EC" id="2.5.1.58" evidence="4"/>
<evidence type="ECO:0000256" key="10">
    <source>
        <dbReference type="ARBA" id="ARBA00041392"/>
    </source>
</evidence>
<dbReference type="Gene3D" id="1.25.40.120">
    <property type="entry name" value="Protein prenylyltransferase"/>
    <property type="match status" value="1"/>
</dbReference>
<organism evidence="15 16">
    <name type="scientific">Tetranychus urticae</name>
    <name type="common">Two-spotted spider mite</name>
    <dbReference type="NCBI Taxonomy" id="32264"/>
    <lineage>
        <taxon>Eukaryota</taxon>
        <taxon>Metazoa</taxon>
        <taxon>Ecdysozoa</taxon>
        <taxon>Arthropoda</taxon>
        <taxon>Chelicerata</taxon>
        <taxon>Arachnida</taxon>
        <taxon>Acari</taxon>
        <taxon>Acariformes</taxon>
        <taxon>Trombidiformes</taxon>
        <taxon>Prostigmata</taxon>
        <taxon>Eleutherengona</taxon>
        <taxon>Raphignathae</taxon>
        <taxon>Tetranychoidea</taxon>
        <taxon>Tetranychidae</taxon>
        <taxon>Tetranychus</taxon>
    </lineage>
</organism>
<reference evidence="16" key="1">
    <citation type="submission" date="2011-08" db="EMBL/GenBank/DDBJ databases">
        <authorList>
            <person name="Rombauts S."/>
        </authorList>
    </citation>
    <scope>NUCLEOTIDE SEQUENCE</scope>
    <source>
        <strain evidence="16">London</strain>
    </source>
</reference>
<evidence type="ECO:0000256" key="2">
    <source>
        <dbReference type="ARBA" id="ARBA00006734"/>
    </source>
</evidence>
<accession>T1JXX9</accession>
<dbReference type="KEGG" id="tut:107371809"/>
<name>T1JXX9_TETUR</name>
<dbReference type="Pfam" id="PF01239">
    <property type="entry name" value="PPTA"/>
    <property type="match status" value="5"/>
</dbReference>
<evidence type="ECO:0000313" key="15">
    <source>
        <dbReference type="EnsemblMetazoa" id="tetur02g13630.1"/>
    </source>
</evidence>
<comment type="cofactor">
    <cofactor evidence="1">
        <name>Mg(2+)</name>
        <dbReference type="ChEBI" id="CHEBI:18420"/>
    </cofactor>
</comment>
<evidence type="ECO:0000256" key="12">
    <source>
        <dbReference type="ARBA" id="ARBA00043086"/>
    </source>
</evidence>